<feature type="region of interest" description="Disordered" evidence="1">
    <location>
        <begin position="306"/>
        <end position="336"/>
    </location>
</feature>
<dbReference type="Proteomes" id="UP001551482">
    <property type="component" value="Unassembled WGS sequence"/>
</dbReference>
<dbReference type="EMBL" id="JBEZFP010000100">
    <property type="protein sequence ID" value="MEU8137792.1"/>
    <property type="molecule type" value="Genomic_DNA"/>
</dbReference>
<gene>
    <name evidence="2" type="ORF">AB0C36_30295</name>
</gene>
<dbReference type="InterPro" id="IPR011024">
    <property type="entry name" value="G_crystallin-like"/>
</dbReference>
<comment type="caution">
    <text evidence="2">The sequence shown here is derived from an EMBL/GenBank/DDBJ whole genome shotgun (WGS) entry which is preliminary data.</text>
</comment>
<evidence type="ECO:0000256" key="1">
    <source>
        <dbReference type="SAM" id="MobiDB-lite"/>
    </source>
</evidence>
<keyword evidence="3" id="KW-1185">Reference proteome</keyword>
<sequence>MDNTLLNEPTARPALCGKRMTLADAATRGALDVDNFGPFHIGGKHYPVFPEGLAAFAADGPGSQLANVIAQMHRARILRAWTGGKAQLSNAEIGKKSAAEVAAAPRSGQLLVLKKWEQLSEGERAAYDRDRESMSAEDLLSLHRPAAGGTDYDLDGYRFEVADPQLALPFIAANRPPTTAEMAATPDTWYADREARLAAEHEVTMDPVGAREGATVYSEAGCKGKSRHFFEGRYSMDDLRKSGIGNDTIASVSVGRRYSVTLYAADGFSGTSETFQGGTDAFRSTQHALPAGLFKEVSSIVVTNHRSADSSTQHQITTGNAGSATGYTQLHSGRFR</sequence>
<organism evidence="2 3">
    <name type="scientific">Streptodolium elevatio</name>
    <dbReference type="NCBI Taxonomy" id="3157996"/>
    <lineage>
        <taxon>Bacteria</taxon>
        <taxon>Bacillati</taxon>
        <taxon>Actinomycetota</taxon>
        <taxon>Actinomycetes</taxon>
        <taxon>Kitasatosporales</taxon>
        <taxon>Streptomycetaceae</taxon>
        <taxon>Streptodolium</taxon>
    </lineage>
</organism>
<proteinExistence type="predicted"/>
<evidence type="ECO:0000313" key="2">
    <source>
        <dbReference type="EMBL" id="MEU8137792.1"/>
    </source>
</evidence>
<reference evidence="2 3" key="1">
    <citation type="submission" date="2024-06" db="EMBL/GenBank/DDBJ databases">
        <title>The Natural Products Discovery Center: Release of the First 8490 Sequenced Strains for Exploring Actinobacteria Biosynthetic Diversity.</title>
        <authorList>
            <person name="Kalkreuter E."/>
            <person name="Kautsar S.A."/>
            <person name="Yang D."/>
            <person name="Bader C.D."/>
            <person name="Teijaro C.N."/>
            <person name="Fluegel L."/>
            <person name="Davis C.M."/>
            <person name="Simpson J.R."/>
            <person name="Lauterbach L."/>
            <person name="Steele A.D."/>
            <person name="Gui C."/>
            <person name="Meng S."/>
            <person name="Li G."/>
            <person name="Viehrig K."/>
            <person name="Ye F."/>
            <person name="Su P."/>
            <person name="Kiefer A.F."/>
            <person name="Nichols A."/>
            <person name="Cepeda A.J."/>
            <person name="Yan W."/>
            <person name="Fan B."/>
            <person name="Jiang Y."/>
            <person name="Adhikari A."/>
            <person name="Zheng C.-J."/>
            <person name="Schuster L."/>
            <person name="Cowan T.M."/>
            <person name="Smanski M.J."/>
            <person name="Chevrette M.G."/>
            <person name="De Carvalho L.P.S."/>
            <person name="Shen B."/>
        </authorList>
    </citation>
    <scope>NUCLEOTIDE SEQUENCE [LARGE SCALE GENOMIC DNA]</scope>
    <source>
        <strain evidence="2 3">NPDC048946</strain>
    </source>
</reference>
<accession>A0ABV3DPV6</accession>
<name>A0ABV3DPV6_9ACTN</name>
<evidence type="ECO:0000313" key="3">
    <source>
        <dbReference type="Proteomes" id="UP001551482"/>
    </source>
</evidence>
<protein>
    <submittedName>
        <fullName evidence="2">Uncharacterized protein</fullName>
    </submittedName>
</protein>
<dbReference type="Gene3D" id="2.60.20.10">
    <property type="entry name" value="Crystallins"/>
    <property type="match status" value="1"/>
</dbReference>
<dbReference type="RefSeq" id="WP_358360216.1">
    <property type="nucleotide sequence ID" value="NZ_JBEZFP010000100.1"/>
</dbReference>
<dbReference type="SUPFAM" id="SSF49695">
    <property type="entry name" value="gamma-Crystallin-like"/>
    <property type="match status" value="1"/>
</dbReference>